<protein>
    <recommendedName>
        <fullName evidence="3">Methyltransferase domain-containing protein</fullName>
    </recommendedName>
</protein>
<dbReference type="KEGG" id="dpp:DICPUDRAFT_74935"/>
<dbReference type="PANTHER" id="PTHR31009">
    <property type="entry name" value="S-ADENOSYL-L-METHIONINE:CARBOXYL METHYLTRANSFERASE FAMILY PROTEIN"/>
    <property type="match status" value="1"/>
</dbReference>
<evidence type="ECO:0008006" key="3">
    <source>
        <dbReference type="Google" id="ProtNLM"/>
    </source>
</evidence>
<organism evidence="1 2">
    <name type="scientific">Dictyostelium purpureum</name>
    <name type="common">Slime mold</name>
    <dbReference type="NCBI Taxonomy" id="5786"/>
    <lineage>
        <taxon>Eukaryota</taxon>
        <taxon>Amoebozoa</taxon>
        <taxon>Evosea</taxon>
        <taxon>Eumycetozoa</taxon>
        <taxon>Dictyostelia</taxon>
        <taxon>Dictyosteliales</taxon>
        <taxon>Dictyosteliaceae</taxon>
        <taxon>Dictyostelium</taxon>
    </lineage>
</organism>
<dbReference type="AlphaFoldDB" id="F0Z962"/>
<dbReference type="OrthoDB" id="1523883at2759"/>
<dbReference type="RefSeq" id="XP_003283971.1">
    <property type="nucleotide sequence ID" value="XM_003283923.1"/>
</dbReference>
<dbReference type="FunCoup" id="F0Z962">
    <property type="interactions" value="3"/>
</dbReference>
<dbReference type="Pfam" id="PF03492">
    <property type="entry name" value="Methyltransf_7"/>
    <property type="match status" value="1"/>
</dbReference>
<evidence type="ECO:0000313" key="1">
    <source>
        <dbReference type="EMBL" id="EGC39524.1"/>
    </source>
</evidence>
<dbReference type="EMBL" id="GL870956">
    <property type="protein sequence ID" value="EGC39524.1"/>
    <property type="molecule type" value="Genomic_DNA"/>
</dbReference>
<gene>
    <name evidence="1" type="ORF">DICPUDRAFT_74935</name>
</gene>
<dbReference type="Gene3D" id="3.40.50.150">
    <property type="entry name" value="Vaccinia Virus protein VP39"/>
    <property type="match status" value="2"/>
</dbReference>
<dbReference type="InterPro" id="IPR005299">
    <property type="entry name" value="MeTrfase_7"/>
</dbReference>
<evidence type="ECO:0000313" key="2">
    <source>
        <dbReference type="Proteomes" id="UP000001064"/>
    </source>
</evidence>
<dbReference type="InterPro" id="IPR029063">
    <property type="entry name" value="SAM-dependent_MTases_sf"/>
</dbReference>
<dbReference type="SUPFAM" id="SSF53335">
    <property type="entry name" value="S-adenosyl-L-methionine-dependent methyltransferases"/>
    <property type="match status" value="1"/>
</dbReference>
<dbReference type="FunFam" id="3.40.50.150:FF:001214">
    <property type="match status" value="1"/>
</dbReference>
<dbReference type="GO" id="GO:0032259">
    <property type="term" value="P:methylation"/>
    <property type="evidence" value="ECO:0000318"/>
    <property type="project" value="GO_Central"/>
</dbReference>
<name>F0Z962_DICPU</name>
<reference evidence="2" key="1">
    <citation type="journal article" date="2011" name="Genome Biol.">
        <title>Comparative genomics of the social amoebae Dictyostelium discoideum and Dictyostelium purpureum.</title>
        <authorList>
            <consortium name="US DOE Joint Genome Institute (JGI-PGF)"/>
            <person name="Sucgang R."/>
            <person name="Kuo A."/>
            <person name="Tian X."/>
            <person name="Salerno W."/>
            <person name="Parikh A."/>
            <person name="Feasley C.L."/>
            <person name="Dalin E."/>
            <person name="Tu H."/>
            <person name="Huang E."/>
            <person name="Barry K."/>
            <person name="Lindquist E."/>
            <person name="Shapiro H."/>
            <person name="Bruce D."/>
            <person name="Schmutz J."/>
            <person name="Salamov A."/>
            <person name="Fey P."/>
            <person name="Gaudet P."/>
            <person name="Anjard C."/>
            <person name="Babu M.M."/>
            <person name="Basu S."/>
            <person name="Bushmanova Y."/>
            <person name="van der Wel H."/>
            <person name="Katoh-Kurasawa M."/>
            <person name="Dinh C."/>
            <person name="Coutinho P.M."/>
            <person name="Saito T."/>
            <person name="Elias M."/>
            <person name="Schaap P."/>
            <person name="Kay R.R."/>
            <person name="Henrissat B."/>
            <person name="Eichinger L."/>
            <person name="Rivero F."/>
            <person name="Putnam N.H."/>
            <person name="West C.M."/>
            <person name="Loomis W.F."/>
            <person name="Chisholm R.L."/>
            <person name="Shaulsky G."/>
            <person name="Strassmann J.E."/>
            <person name="Queller D.C."/>
            <person name="Kuspa A."/>
            <person name="Grigoriev I.V."/>
        </authorList>
    </citation>
    <scope>NUCLEOTIDE SEQUENCE [LARGE SCALE GENOMIC DNA]</scope>
    <source>
        <strain evidence="2">QSDP1</strain>
    </source>
</reference>
<dbReference type="GO" id="GO:0008757">
    <property type="term" value="F:S-adenosylmethionine-dependent methyltransferase activity"/>
    <property type="evidence" value="ECO:0000318"/>
    <property type="project" value="GO_Central"/>
</dbReference>
<dbReference type="eggNOG" id="ENOG502RSNM">
    <property type="taxonomic scope" value="Eukaryota"/>
</dbReference>
<dbReference type="VEuPathDB" id="AmoebaDB:DICPUDRAFT_74935"/>
<dbReference type="Proteomes" id="UP000001064">
    <property type="component" value="Unassembled WGS sequence"/>
</dbReference>
<proteinExistence type="predicted"/>
<accession>F0Z962</accession>
<dbReference type="GeneID" id="10509851"/>
<keyword evidence="2" id="KW-1185">Reference proteome</keyword>
<dbReference type="InParanoid" id="F0Z962"/>
<sequence>MEDYNKNSNHQLSSMLRNIEKFHTIIQSPIDNHNNEKNPGSFKILDFGSSHGKNSLIFLDSIMSKIKPQINNGSIEIFHCDLEINDFTKFYAIGNTYKNQLMPNESCDIIFSYHCFHWCSYEDKLLSGISTLVKIKESSLCPKVKEFNIDHLTSIFSHRTNELKKGENEITYSSESSFTNIKNILREMAYENVLSHKEVDDMFVPFTYFKKDEVDIAVKEVESRGLKLIHSEKNYETWEQNENFVDGVLSIISHSIKRPLEGDTEKIDSIFNEFKKRFKKSYKLNPEMYCIYSCFKLLIFKKE</sequence>